<dbReference type="PROSITE" id="PS50123">
    <property type="entry name" value="CHER"/>
    <property type="match status" value="1"/>
</dbReference>
<keyword evidence="4" id="KW-0808">Transferase</keyword>
<evidence type="ECO:0000256" key="3">
    <source>
        <dbReference type="ARBA" id="ARBA00022603"/>
    </source>
</evidence>
<evidence type="ECO:0000256" key="1">
    <source>
        <dbReference type="ARBA" id="ARBA00001541"/>
    </source>
</evidence>
<dbReference type="SUPFAM" id="SSF47757">
    <property type="entry name" value="Chemotaxis receptor methyltransferase CheR, N-terminal domain"/>
    <property type="match status" value="1"/>
</dbReference>
<dbReference type="Pfam" id="PF03705">
    <property type="entry name" value="CheR_N"/>
    <property type="match status" value="1"/>
</dbReference>
<dbReference type="PRINTS" id="PR00996">
    <property type="entry name" value="CHERMTFRASE"/>
</dbReference>
<organism evidence="7">
    <name type="scientific">Geobacter metallireducens</name>
    <dbReference type="NCBI Taxonomy" id="28232"/>
    <lineage>
        <taxon>Bacteria</taxon>
        <taxon>Pseudomonadati</taxon>
        <taxon>Thermodesulfobacteriota</taxon>
        <taxon>Desulfuromonadia</taxon>
        <taxon>Geobacterales</taxon>
        <taxon>Geobacteraceae</taxon>
        <taxon>Geobacter</taxon>
    </lineage>
</organism>
<dbReference type="Gene3D" id="1.10.155.10">
    <property type="entry name" value="Chemotaxis receptor methyltransferase CheR, N-terminal domain"/>
    <property type="match status" value="1"/>
</dbReference>
<dbReference type="InterPro" id="IPR000780">
    <property type="entry name" value="CheR_MeTrfase"/>
</dbReference>
<sequence>MLNSATDNRLATASMGSREFARFAEFIYGQCGIKMPPAKKTMLEARLQKRLRTLGMGSFQEYADFLFSKEGAGAELVHLIDVVTTNKTDFFREPAHFDFLVTRALPDLAQSRGVGFRKGLSIWSAGCSSGEEPYTLAMVLAEFAEQNPGFSYGILATDICTTVLDKARMAIYGEERVEPVPLPLKRKYLLRGKGSQKGLVRIVPELRGRIRFRRLNFMDDDFGLREPMDIIFCRNVIIYFDKGTQEKLLNKFCRHLIPGGYLFMGHSETLSGLDVPLVQVASTIYRKPP</sequence>
<dbReference type="PIRSF" id="PIRSF000410">
    <property type="entry name" value="CheR"/>
    <property type="match status" value="1"/>
</dbReference>
<keyword evidence="5" id="KW-0949">S-adenosyl-L-methionine</keyword>
<keyword evidence="3" id="KW-0489">Methyltransferase</keyword>
<evidence type="ECO:0000259" key="6">
    <source>
        <dbReference type="PROSITE" id="PS50123"/>
    </source>
</evidence>
<dbReference type="SMART" id="SM00138">
    <property type="entry name" value="MeTrc"/>
    <property type="match status" value="1"/>
</dbReference>
<dbReference type="Pfam" id="PF01739">
    <property type="entry name" value="CheR"/>
    <property type="match status" value="1"/>
</dbReference>
<evidence type="ECO:0000256" key="2">
    <source>
        <dbReference type="ARBA" id="ARBA00012534"/>
    </source>
</evidence>
<dbReference type="Gene3D" id="3.40.50.150">
    <property type="entry name" value="Vaccinia Virus protein VP39"/>
    <property type="match status" value="1"/>
</dbReference>
<reference evidence="7" key="1">
    <citation type="journal article" date="2020" name="mSystems">
        <title>Genome- and Community-Level Interaction Insights into Carbon Utilization and Element Cycling Functions of Hydrothermarchaeota in Hydrothermal Sediment.</title>
        <authorList>
            <person name="Zhou Z."/>
            <person name="Liu Y."/>
            <person name="Xu W."/>
            <person name="Pan J."/>
            <person name="Luo Z.H."/>
            <person name="Li M."/>
        </authorList>
    </citation>
    <scope>NUCLEOTIDE SEQUENCE [LARGE SCALE GENOMIC DNA]</scope>
    <source>
        <strain evidence="7">SpSt-349</strain>
    </source>
</reference>
<dbReference type="InterPro" id="IPR026024">
    <property type="entry name" value="Chemotaxis_MeTrfase_CheR"/>
</dbReference>
<dbReference type="InterPro" id="IPR036804">
    <property type="entry name" value="CheR_N_sf"/>
</dbReference>
<gene>
    <name evidence="7" type="ORF">ENQ87_06275</name>
</gene>
<dbReference type="InterPro" id="IPR022642">
    <property type="entry name" value="CheR_C"/>
</dbReference>
<dbReference type="GO" id="GO:0008983">
    <property type="term" value="F:protein-glutamate O-methyltransferase activity"/>
    <property type="evidence" value="ECO:0007669"/>
    <property type="project" value="UniProtKB-EC"/>
</dbReference>
<evidence type="ECO:0000256" key="4">
    <source>
        <dbReference type="ARBA" id="ARBA00022679"/>
    </source>
</evidence>
<dbReference type="CDD" id="cd02440">
    <property type="entry name" value="AdoMet_MTases"/>
    <property type="match status" value="1"/>
</dbReference>
<dbReference type="GO" id="GO:0032259">
    <property type="term" value="P:methylation"/>
    <property type="evidence" value="ECO:0007669"/>
    <property type="project" value="UniProtKB-KW"/>
</dbReference>
<feature type="domain" description="CheR-type methyltransferase" evidence="6">
    <location>
        <begin position="8"/>
        <end position="289"/>
    </location>
</feature>
<proteinExistence type="predicted"/>
<dbReference type="EC" id="2.1.1.80" evidence="2"/>
<dbReference type="InterPro" id="IPR050903">
    <property type="entry name" value="Bact_Chemotaxis_MeTrfase"/>
</dbReference>
<comment type="catalytic activity">
    <reaction evidence="1">
        <text>L-glutamyl-[protein] + S-adenosyl-L-methionine = [protein]-L-glutamate 5-O-methyl ester + S-adenosyl-L-homocysteine</text>
        <dbReference type="Rhea" id="RHEA:24452"/>
        <dbReference type="Rhea" id="RHEA-COMP:10208"/>
        <dbReference type="Rhea" id="RHEA-COMP:10311"/>
        <dbReference type="ChEBI" id="CHEBI:29973"/>
        <dbReference type="ChEBI" id="CHEBI:57856"/>
        <dbReference type="ChEBI" id="CHEBI:59789"/>
        <dbReference type="ChEBI" id="CHEBI:82795"/>
        <dbReference type="EC" id="2.1.1.80"/>
    </reaction>
</comment>
<dbReference type="InterPro" id="IPR029063">
    <property type="entry name" value="SAM-dependent_MTases_sf"/>
</dbReference>
<accession>A0A831UC34</accession>
<name>A0A831UC34_GEOME</name>
<dbReference type="PANTHER" id="PTHR24422">
    <property type="entry name" value="CHEMOTAXIS PROTEIN METHYLTRANSFERASE"/>
    <property type="match status" value="1"/>
</dbReference>
<dbReference type="AlphaFoldDB" id="A0A831UC34"/>
<dbReference type="EMBL" id="DSOV01000022">
    <property type="protein sequence ID" value="HEN41970.1"/>
    <property type="molecule type" value="Genomic_DNA"/>
</dbReference>
<dbReference type="PANTHER" id="PTHR24422:SF26">
    <property type="entry name" value="CHEMOTAXIS PROTEIN METHYLTRANSFERASE"/>
    <property type="match status" value="1"/>
</dbReference>
<protein>
    <recommendedName>
        <fullName evidence="2">protein-glutamate O-methyltransferase</fullName>
        <ecNumber evidence="2">2.1.1.80</ecNumber>
    </recommendedName>
</protein>
<dbReference type="SUPFAM" id="SSF53335">
    <property type="entry name" value="S-adenosyl-L-methionine-dependent methyltransferases"/>
    <property type="match status" value="1"/>
</dbReference>
<comment type="caution">
    <text evidence="7">The sequence shown here is derived from an EMBL/GenBank/DDBJ whole genome shotgun (WGS) entry which is preliminary data.</text>
</comment>
<evidence type="ECO:0000313" key="7">
    <source>
        <dbReference type="EMBL" id="HEN41970.1"/>
    </source>
</evidence>
<dbReference type="InterPro" id="IPR022641">
    <property type="entry name" value="CheR_N"/>
</dbReference>
<evidence type="ECO:0000256" key="5">
    <source>
        <dbReference type="ARBA" id="ARBA00022691"/>
    </source>
</evidence>